<evidence type="ECO:0000313" key="2">
    <source>
        <dbReference type="EMBL" id="PIO33918.1"/>
    </source>
</evidence>
<proteinExistence type="predicted"/>
<gene>
    <name evidence="2" type="ORF">AB205_0041600</name>
</gene>
<dbReference type="AlphaFoldDB" id="A0A2G9S162"/>
<dbReference type="OrthoDB" id="199838at2759"/>
<name>A0A2G9S162_AQUCT</name>
<organism evidence="2">
    <name type="scientific">Aquarana catesbeiana</name>
    <name type="common">American bullfrog</name>
    <name type="synonym">Rana catesbeiana</name>
    <dbReference type="NCBI Taxonomy" id="8400"/>
    <lineage>
        <taxon>Eukaryota</taxon>
        <taxon>Metazoa</taxon>
        <taxon>Chordata</taxon>
        <taxon>Craniata</taxon>
        <taxon>Vertebrata</taxon>
        <taxon>Euteleostomi</taxon>
        <taxon>Amphibia</taxon>
        <taxon>Batrachia</taxon>
        <taxon>Anura</taxon>
        <taxon>Neobatrachia</taxon>
        <taxon>Ranoidea</taxon>
        <taxon>Ranidae</taxon>
        <taxon>Aquarana</taxon>
    </lineage>
</organism>
<keyword evidence="1" id="KW-0175">Coiled coil</keyword>
<sequence length="226" mass="25569">MDKINFVQSWSRYNNKVQALQQTLGLSALQKSEKKELDSKWVTYDSQVQTLKKKLEMYSLENSLQLTFHKPGSKQADDSTGKPFVSGNLYRTGRELNKEILRQYGQSAVHSLAESYLEGTMKKSHSAPKQEVVDKVLIRRSLAHADHMKDLNEAIRKLEAAKGHLKKKLKNLEAQNEFFGNGMPLPIIVGSYSVFCHVCLSENMEIAKYGQEPGNREPNPGRSNSV</sequence>
<accession>A0A2G9S162</accession>
<protein>
    <submittedName>
        <fullName evidence="2">Uncharacterized protein</fullName>
    </submittedName>
</protein>
<reference evidence="2" key="1">
    <citation type="submission" date="2017-08" db="EMBL/GenBank/DDBJ databases">
        <title>Assembly of the North American Bullfrog Genome.</title>
        <authorList>
            <person name="Warren R.L."/>
            <person name="Vandervalk B.P."/>
            <person name="Kucuk E."/>
            <person name="Birol I."/>
            <person name="Helbing C."/>
            <person name="Pandoh P."/>
            <person name="Behsaz B."/>
            <person name="Mohamadi H."/>
            <person name="Chu J."/>
            <person name="Jackman S."/>
            <person name="Hammond S.A."/>
            <person name="Veldhoen N."/>
            <person name="Kirk H."/>
            <person name="Zhao Y."/>
            <person name="Coope R."/>
            <person name="Pleasance S."/>
            <person name="Moore R."/>
            <person name="Holt R."/>
        </authorList>
    </citation>
    <scope>NUCLEOTIDE SEQUENCE</scope>
    <source>
        <strain evidence="2">Bruno</strain>
        <tissue evidence="2">Liver</tissue>
    </source>
</reference>
<dbReference type="EMBL" id="KV928192">
    <property type="protein sequence ID" value="PIO33918.1"/>
    <property type="molecule type" value="Genomic_DNA"/>
</dbReference>
<feature type="coiled-coil region" evidence="1">
    <location>
        <begin position="148"/>
        <end position="175"/>
    </location>
</feature>
<evidence type="ECO:0000256" key="1">
    <source>
        <dbReference type="SAM" id="Coils"/>
    </source>
</evidence>